<accession>A0A5P8VWN5</accession>
<organism evidence="1 2">
    <name type="scientific">Nostoc sphaeroides CCNUC1</name>
    <dbReference type="NCBI Taxonomy" id="2653204"/>
    <lineage>
        <taxon>Bacteria</taxon>
        <taxon>Bacillati</taxon>
        <taxon>Cyanobacteriota</taxon>
        <taxon>Cyanophyceae</taxon>
        <taxon>Nostocales</taxon>
        <taxon>Nostocaceae</taxon>
        <taxon>Nostoc</taxon>
    </lineage>
</organism>
<sequence length="48" mass="5320">MLVIALPKFLPKAYSNQYCASCNQNKGHKDCCAIKNPLMGMSNLSFLL</sequence>
<proteinExistence type="predicted"/>
<dbReference type="Proteomes" id="UP000326678">
    <property type="component" value="Chromosome Gxm1"/>
</dbReference>
<evidence type="ECO:0000313" key="1">
    <source>
        <dbReference type="EMBL" id="QFS44833.1"/>
    </source>
</evidence>
<evidence type="ECO:0000313" key="2">
    <source>
        <dbReference type="Proteomes" id="UP000326678"/>
    </source>
</evidence>
<keyword evidence="2" id="KW-1185">Reference proteome</keyword>
<gene>
    <name evidence="1" type="ORF">GXM_02308</name>
</gene>
<dbReference type="AlphaFoldDB" id="A0A5P8VWN5"/>
<protein>
    <submittedName>
        <fullName evidence="1">Uncharacterized protein</fullName>
    </submittedName>
</protein>
<dbReference type="KEGG" id="nsh:GXM_02308"/>
<reference evidence="1 2" key="1">
    <citation type="submission" date="2019-10" db="EMBL/GenBank/DDBJ databases">
        <title>Genomic and transcriptomic insights into the perfect genentic adaptation of a filamentous nitrogen-fixing cyanobacterium to rice fields.</title>
        <authorList>
            <person name="Chen Z."/>
        </authorList>
    </citation>
    <scope>NUCLEOTIDE SEQUENCE [LARGE SCALE GENOMIC DNA]</scope>
    <source>
        <strain evidence="1">CCNUC1</strain>
    </source>
</reference>
<name>A0A5P8VWN5_9NOSO</name>
<dbReference type="EMBL" id="CP045226">
    <property type="protein sequence ID" value="QFS44833.1"/>
    <property type="molecule type" value="Genomic_DNA"/>
</dbReference>